<dbReference type="KEGG" id="rru:Rru_A1013"/>
<dbReference type="HAMAP" id="MF_00848">
    <property type="entry name" value="Uup"/>
    <property type="match status" value="1"/>
</dbReference>
<keyword evidence="11" id="KW-0175">Coiled coil</keyword>
<dbReference type="Pfam" id="PF16326">
    <property type="entry name" value="ABC_tran_CTD"/>
    <property type="match status" value="1"/>
</dbReference>
<feature type="domain" description="ABC transporter" evidence="13">
    <location>
        <begin position="6"/>
        <end position="218"/>
    </location>
</feature>
<dbReference type="Gene3D" id="1.10.287.380">
    <property type="entry name" value="Valyl-tRNA synthetase, C-terminal domain"/>
    <property type="match status" value="1"/>
</dbReference>
<proteinExistence type="inferred from homology"/>
<gene>
    <name evidence="11" type="primary">uup</name>
    <name evidence="14" type="ordered locus">Rru_A1013</name>
</gene>
<dbReference type="SUPFAM" id="SSF52540">
    <property type="entry name" value="P-loop containing nucleoside triphosphate hydrolases"/>
    <property type="match status" value="2"/>
</dbReference>
<evidence type="ECO:0000256" key="6">
    <source>
        <dbReference type="ARBA" id="ARBA00022840"/>
    </source>
</evidence>
<dbReference type="GO" id="GO:0043022">
    <property type="term" value="F:ribosome binding"/>
    <property type="evidence" value="ECO:0007669"/>
    <property type="project" value="UniProtKB-UniRule"/>
</dbReference>
<feature type="domain" description="ABC transporter" evidence="13">
    <location>
        <begin position="285"/>
        <end position="505"/>
    </location>
</feature>
<keyword evidence="8 11" id="KW-0234">DNA repair</keyword>
<evidence type="ECO:0000256" key="3">
    <source>
        <dbReference type="ARBA" id="ARBA00022741"/>
    </source>
</evidence>
<dbReference type="SMART" id="SM00382">
    <property type="entry name" value="AAA"/>
    <property type="match status" value="2"/>
</dbReference>
<sequence length="610" mass="66117">MAPPLLSLRDITLGFGGRPLFRGVSADVEPGARLCLVGRNGGGKSTLLKVMAGQVLADGGELFVQPGVAVSYLQQEPELGDHASLRDVVVEGLPGPHRGETHRADIVLEALGLDPERAPVGLSGGEARRVALARALVGESEILLLDEPTNHLDLPAITWLEERLAAYRGALVLISHDRAFLARLTKATLWLDRGVVRRLDQGFAAFEGWRDETLEQEAQASHKLDKLIAEETRWSHQGISARRKRNQGRLARLYDLRHDREQQVAVQGLAKLKAEAGGVSGKLVIEAEAVSKAYGERVVLQDFSLRLLRGDRLGIVGPNGAGKSTLLKILTGALAPDSGSVRLGTNLTTTYLDQSRSSLDPTKSVRETLCDMGGDMVNVRGRPQHVIGYMRDFLFEDRQAVSPVGSLSGGERNRLLLAKALARESNLMILDEPTNDLDMETLDLLQDVLSDYEGTLLLVSHDRDFLDRVVGSTVLMDGAGGAREYPGGYSDAIRQAGGAPWETARDKTKSGEGRGGAKPSAKSPAKPAARPTKLSYKQQRQLELLPAQIDRLHSEIATLEAALTDSQFFVRDPEGYAGKADRMEAARAELAKAEDEWLELEMLREGLAGG</sequence>
<dbReference type="InterPro" id="IPR051309">
    <property type="entry name" value="ABCF_ATPase"/>
</dbReference>
<dbReference type="InterPro" id="IPR043686">
    <property type="entry name" value="Uup"/>
</dbReference>
<evidence type="ECO:0000313" key="15">
    <source>
        <dbReference type="Proteomes" id="UP000001929"/>
    </source>
</evidence>
<dbReference type="FunFam" id="3.40.50.300:FF:000309">
    <property type="entry name" value="ABC transporter ATP-binding protein"/>
    <property type="match status" value="1"/>
</dbReference>
<dbReference type="EnsemblBacteria" id="ABC21814">
    <property type="protein sequence ID" value="ABC21814"/>
    <property type="gene ID" value="Rru_A1013"/>
</dbReference>
<comment type="catalytic activity">
    <reaction evidence="9 11">
        <text>ATP + H2O = ADP + phosphate + H(+)</text>
        <dbReference type="Rhea" id="RHEA:13065"/>
        <dbReference type="ChEBI" id="CHEBI:15377"/>
        <dbReference type="ChEBI" id="CHEBI:15378"/>
        <dbReference type="ChEBI" id="CHEBI:30616"/>
        <dbReference type="ChEBI" id="CHEBI:43474"/>
        <dbReference type="ChEBI" id="CHEBI:456216"/>
    </reaction>
</comment>
<dbReference type="PROSITE" id="PS50893">
    <property type="entry name" value="ABC_TRANSPORTER_2"/>
    <property type="match status" value="2"/>
</dbReference>
<evidence type="ECO:0000256" key="4">
    <source>
        <dbReference type="ARBA" id="ARBA00022763"/>
    </source>
</evidence>
<evidence type="ECO:0000256" key="7">
    <source>
        <dbReference type="ARBA" id="ARBA00023125"/>
    </source>
</evidence>
<dbReference type="EMBL" id="CP000230">
    <property type="protein sequence ID" value="ABC21814.1"/>
    <property type="molecule type" value="Genomic_DNA"/>
</dbReference>
<dbReference type="Gene3D" id="3.40.50.300">
    <property type="entry name" value="P-loop containing nucleotide triphosphate hydrolases"/>
    <property type="match status" value="2"/>
</dbReference>
<dbReference type="InterPro" id="IPR027417">
    <property type="entry name" value="P-loop_NTPase"/>
</dbReference>
<evidence type="ECO:0000256" key="5">
    <source>
        <dbReference type="ARBA" id="ARBA00022801"/>
    </source>
</evidence>
<evidence type="ECO:0000256" key="12">
    <source>
        <dbReference type="SAM" id="MobiDB-lite"/>
    </source>
</evidence>
<dbReference type="GO" id="GO:0006281">
    <property type="term" value="P:DNA repair"/>
    <property type="evidence" value="ECO:0007669"/>
    <property type="project" value="UniProtKB-KW"/>
</dbReference>
<keyword evidence="6 11" id="KW-0067">ATP-binding</keyword>
<organism evidence="14 15">
    <name type="scientific">Rhodospirillum rubrum (strain ATCC 11170 / ATH 1.1.1 / DSM 467 / LMG 4362 / NCIMB 8255 / S1)</name>
    <dbReference type="NCBI Taxonomy" id="269796"/>
    <lineage>
        <taxon>Bacteria</taxon>
        <taxon>Pseudomonadati</taxon>
        <taxon>Pseudomonadota</taxon>
        <taxon>Alphaproteobacteria</taxon>
        <taxon>Rhodospirillales</taxon>
        <taxon>Rhodospirillaceae</taxon>
        <taxon>Rhodospirillum</taxon>
    </lineage>
</organism>
<dbReference type="InterPro" id="IPR017871">
    <property type="entry name" value="ABC_transporter-like_CS"/>
</dbReference>
<evidence type="ECO:0000256" key="1">
    <source>
        <dbReference type="ARBA" id="ARBA00022490"/>
    </source>
</evidence>
<evidence type="ECO:0000256" key="8">
    <source>
        <dbReference type="ARBA" id="ARBA00023204"/>
    </source>
</evidence>
<keyword evidence="1 11" id="KW-0963">Cytoplasm</keyword>
<comment type="similarity">
    <text evidence="10 11">Belongs to the ABC transporter superfamily. ABCF family. Uup subfamily.</text>
</comment>
<dbReference type="PANTHER" id="PTHR42855">
    <property type="entry name" value="ABC TRANSPORTER ATP-BINDING SUBUNIT"/>
    <property type="match status" value="1"/>
</dbReference>
<feature type="region of interest" description="Disordered" evidence="12">
    <location>
        <begin position="486"/>
        <end position="536"/>
    </location>
</feature>
<evidence type="ECO:0000259" key="13">
    <source>
        <dbReference type="PROSITE" id="PS50893"/>
    </source>
</evidence>
<dbReference type="PANTHER" id="PTHR42855:SF1">
    <property type="entry name" value="ABC TRANSPORTER DOMAIN-CONTAINING PROTEIN"/>
    <property type="match status" value="1"/>
</dbReference>
<dbReference type="GO" id="GO:0005737">
    <property type="term" value="C:cytoplasm"/>
    <property type="evidence" value="ECO:0007669"/>
    <property type="project" value="UniProtKB-SubCell"/>
</dbReference>
<keyword evidence="4 11" id="KW-0227">DNA damage</keyword>
<keyword evidence="15" id="KW-1185">Reference proteome</keyword>
<dbReference type="CDD" id="cd03221">
    <property type="entry name" value="ABCF_EF-3"/>
    <property type="match status" value="2"/>
</dbReference>
<dbReference type="PhylomeDB" id="Q2RVN1"/>
<dbReference type="PATRIC" id="fig|269796.9.peg.1068"/>
<dbReference type="GO" id="GO:0005524">
    <property type="term" value="F:ATP binding"/>
    <property type="evidence" value="ECO:0007669"/>
    <property type="project" value="UniProtKB-UniRule"/>
</dbReference>
<feature type="compositionally biased region" description="Basic and acidic residues" evidence="12">
    <location>
        <begin position="503"/>
        <end position="512"/>
    </location>
</feature>
<feature type="coiled-coil region" evidence="11">
    <location>
        <begin position="576"/>
        <end position="603"/>
    </location>
</feature>
<keyword evidence="5 11" id="KW-0378">Hydrolase</keyword>
<feature type="compositionally biased region" description="Low complexity" evidence="12">
    <location>
        <begin position="517"/>
        <end position="529"/>
    </location>
</feature>
<keyword evidence="3 11" id="KW-0547">Nucleotide-binding</keyword>
<dbReference type="RefSeq" id="WP_011388768.1">
    <property type="nucleotide sequence ID" value="NC_007643.1"/>
</dbReference>
<comment type="subcellular location">
    <subcellularLocation>
        <location evidence="11">Cytoplasm</location>
    </subcellularLocation>
    <text evidence="11">Associates with ribosomes.</text>
</comment>
<comment type="function">
    <text evidence="11">Probably plays a role in ribosome assembly or function. May be involved in resolution of branched DNA intermediates that result from template switching in postreplication gaps. Binds DNA and has ATPase activity.</text>
</comment>
<dbReference type="InterPro" id="IPR032524">
    <property type="entry name" value="ABC_tran_C"/>
</dbReference>
<feature type="binding site" evidence="11">
    <location>
        <begin position="317"/>
        <end position="324"/>
    </location>
    <ligand>
        <name>ATP</name>
        <dbReference type="ChEBI" id="CHEBI:30616"/>
        <label>2</label>
    </ligand>
</feature>
<dbReference type="STRING" id="269796.Rru_A1013"/>
<evidence type="ECO:0000256" key="2">
    <source>
        <dbReference type="ARBA" id="ARBA00022737"/>
    </source>
</evidence>
<keyword evidence="2 11" id="KW-0677">Repeat</keyword>
<reference evidence="14 15" key="1">
    <citation type="journal article" date="2011" name="Stand. Genomic Sci.">
        <title>Complete genome sequence of Rhodospirillum rubrum type strain (S1).</title>
        <authorList>
            <person name="Munk A.C."/>
            <person name="Copeland A."/>
            <person name="Lucas S."/>
            <person name="Lapidus A."/>
            <person name="Del Rio T.G."/>
            <person name="Barry K."/>
            <person name="Detter J.C."/>
            <person name="Hammon N."/>
            <person name="Israni S."/>
            <person name="Pitluck S."/>
            <person name="Brettin T."/>
            <person name="Bruce D."/>
            <person name="Han C."/>
            <person name="Tapia R."/>
            <person name="Gilna P."/>
            <person name="Schmutz J."/>
            <person name="Larimer F."/>
            <person name="Land M."/>
            <person name="Kyrpides N.C."/>
            <person name="Mavromatis K."/>
            <person name="Richardson P."/>
            <person name="Rohde M."/>
            <person name="Goker M."/>
            <person name="Klenk H.P."/>
            <person name="Zhang Y."/>
            <person name="Roberts G.P."/>
            <person name="Reslewic S."/>
            <person name="Schwartz D.C."/>
        </authorList>
    </citation>
    <scope>NUCLEOTIDE SEQUENCE [LARGE SCALE GENOMIC DNA]</scope>
    <source>
        <strain evidence="15">ATCC 11170 / ATH 1.1.1 / DSM 467 / LMG 4362 / NCIMB 8255 / S1</strain>
    </source>
</reference>
<name>Q2RVN1_RHORT</name>
<dbReference type="HOGENOM" id="CLU_000604_36_0_5"/>
<dbReference type="EC" id="3.6.1.-" evidence="11"/>
<evidence type="ECO:0000256" key="10">
    <source>
        <dbReference type="ARBA" id="ARBA00061478"/>
    </source>
</evidence>
<evidence type="ECO:0000256" key="11">
    <source>
        <dbReference type="HAMAP-Rule" id="MF_00848"/>
    </source>
</evidence>
<dbReference type="Proteomes" id="UP000001929">
    <property type="component" value="Chromosome"/>
</dbReference>
<dbReference type="GO" id="GO:0016887">
    <property type="term" value="F:ATP hydrolysis activity"/>
    <property type="evidence" value="ECO:0007669"/>
    <property type="project" value="UniProtKB-UniRule"/>
</dbReference>
<protein>
    <recommendedName>
        <fullName evidence="11">ATP-binding protein Uup</fullName>
        <ecNumber evidence="11">3.6.1.-</ecNumber>
    </recommendedName>
</protein>
<dbReference type="eggNOG" id="COG0488">
    <property type="taxonomic scope" value="Bacteria"/>
</dbReference>
<dbReference type="InterPro" id="IPR003439">
    <property type="entry name" value="ABC_transporter-like_ATP-bd"/>
</dbReference>
<accession>Q2RVN1</accession>
<dbReference type="InterPro" id="IPR037118">
    <property type="entry name" value="Val-tRNA_synth_C_sf"/>
</dbReference>
<keyword evidence="7 11" id="KW-0238">DNA-binding</keyword>
<dbReference type="AlphaFoldDB" id="Q2RVN1"/>
<evidence type="ECO:0000256" key="9">
    <source>
        <dbReference type="ARBA" id="ARBA00049360"/>
    </source>
</evidence>
<dbReference type="PROSITE" id="PS00211">
    <property type="entry name" value="ABC_TRANSPORTER_1"/>
    <property type="match status" value="2"/>
</dbReference>
<comment type="caution">
    <text evidence="11">Lacks conserved residue(s) required for the propagation of feature annotation.</text>
</comment>
<evidence type="ECO:0000313" key="14">
    <source>
        <dbReference type="EMBL" id="ABC21814.1"/>
    </source>
</evidence>
<dbReference type="GO" id="GO:0003677">
    <property type="term" value="F:DNA binding"/>
    <property type="evidence" value="ECO:0007669"/>
    <property type="project" value="UniProtKB-UniRule"/>
</dbReference>
<dbReference type="Pfam" id="PF00005">
    <property type="entry name" value="ABC_tran"/>
    <property type="match status" value="2"/>
</dbReference>
<dbReference type="InterPro" id="IPR003593">
    <property type="entry name" value="AAA+_ATPase"/>
</dbReference>